<dbReference type="Proteomes" id="UP000187209">
    <property type="component" value="Unassembled WGS sequence"/>
</dbReference>
<evidence type="ECO:0000313" key="4">
    <source>
        <dbReference type="EMBL" id="OMJ87408.1"/>
    </source>
</evidence>
<evidence type="ECO:0000256" key="2">
    <source>
        <dbReference type="ARBA" id="ARBA00022737"/>
    </source>
</evidence>
<evidence type="ECO:0000256" key="3">
    <source>
        <dbReference type="SAM" id="Coils"/>
    </source>
</evidence>
<dbReference type="EMBL" id="MPUH01000178">
    <property type="protein sequence ID" value="OMJ87408.1"/>
    <property type="molecule type" value="Genomic_DNA"/>
</dbReference>
<comment type="caution">
    <text evidence="4">The sequence shown here is derived from an EMBL/GenBank/DDBJ whole genome shotgun (WGS) entry which is preliminary data.</text>
</comment>
<dbReference type="InterPro" id="IPR032675">
    <property type="entry name" value="LRR_dom_sf"/>
</dbReference>
<dbReference type="Gene3D" id="3.80.10.10">
    <property type="entry name" value="Ribonuclease Inhibitor"/>
    <property type="match status" value="1"/>
</dbReference>
<feature type="coiled-coil region" evidence="3">
    <location>
        <begin position="186"/>
        <end position="235"/>
    </location>
</feature>
<dbReference type="PROSITE" id="PS51450">
    <property type="entry name" value="LRR"/>
    <property type="match status" value="2"/>
</dbReference>
<evidence type="ECO:0000256" key="1">
    <source>
        <dbReference type="ARBA" id="ARBA00022614"/>
    </source>
</evidence>
<organism evidence="4 5">
    <name type="scientific">Stentor coeruleus</name>
    <dbReference type="NCBI Taxonomy" id="5963"/>
    <lineage>
        <taxon>Eukaryota</taxon>
        <taxon>Sar</taxon>
        <taxon>Alveolata</taxon>
        <taxon>Ciliophora</taxon>
        <taxon>Postciliodesmatophora</taxon>
        <taxon>Heterotrichea</taxon>
        <taxon>Heterotrichida</taxon>
        <taxon>Stentoridae</taxon>
        <taxon>Stentor</taxon>
    </lineage>
</organism>
<name>A0A1R2CEF9_9CILI</name>
<gene>
    <name evidence="4" type="ORF">SteCoe_10916</name>
</gene>
<keyword evidence="3" id="KW-0175">Coiled coil</keyword>
<dbReference type="PANTHER" id="PTHR15454">
    <property type="entry name" value="NISCHARIN RELATED"/>
    <property type="match status" value="1"/>
</dbReference>
<dbReference type="PANTHER" id="PTHR15454:SF56">
    <property type="entry name" value="PROTEIN PHOSPHATASE 1 REGULATORY SUBUNIT 7-RELATED"/>
    <property type="match status" value="1"/>
</dbReference>
<dbReference type="InterPro" id="IPR001611">
    <property type="entry name" value="Leu-rich_rpt"/>
</dbReference>
<sequence length="675" mass="79389">MKPSKLSNHLKKELLTSNKIELTFKEIDILDFIPLKLSSITHLDLSFNNLTSLDGIEQFTNLLYLNIANNQIRSLLSLAKISNKEALSVIIIKGNPAARHPNLTPIIMNYFPSIREIDGEVLNYSTQKDIIQAMELSSSLIPYLYINEQFILKIHKEIVFFQIKNELFETIWPQLSKSTLPNPSDIKQLNIKLANKYREITTIQNEGKIRPIAVLEFMQKIQEQLNINSAHLEEEIVCKIYKWLYCEIILYLHSQGNVDLQCFLQTYEEPSVECSEDSENKVDGITSDLMKFSQLSHYPQSLLHFPVFGCNTEYMKALYAVLNKQISVLQSLLRERKSILLNDFGDFCDEIQSPPSKISYPSMPSHEYCSPSVLKDIVSPSSRILSSGNSDINQFLSPKFRQETGRTDKKLAIDFIKEELVSKLDFEDESDMNITNSYEELSQTIEELLRDDDKDEEKYKSFYKEKVLRKCLLSWKRELWICKVIRMKTLKRLSNVLKTWKKYVVYNGKNMKQTEVFIEKRNKKLMFLIVGSWKTMTKNFSVQRDNIAVYFYEKFLKSKSIRGFLSLLYIKDRNYHLSLDQYHYSLLKKAFKHFKIYLTVFLARKKKIRQYRIRSMKTILKKILKSWLYLVRPSAKFIKKPSQETNSQLDKLLLRIKKKDQEIAKTFKKYKKKLK</sequence>
<dbReference type="OrthoDB" id="301153at2759"/>
<dbReference type="Pfam" id="PF12799">
    <property type="entry name" value="LRR_4"/>
    <property type="match status" value="1"/>
</dbReference>
<keyword evidence="5" id="KW-1185">Reference proteome</keyword>
<proteinExistence type="predicted"/>
<protein>
    <submittedName>
        <fullName evidence="4">Uncharacterized protein</fullName>
    </submittedName>
</protein>
<dbReference type="SUPFAM" id="SSF52058">
    <property type="entry name" value="L domain-like"/>
    <property type="match status" value="1"/>
</dbReference>
<keyword evidence="1" id="KW-0433">Leucine-rich repeat</keyword>
<dbReference type="GO" id="GO:0005737">
    <property type="term" value="C:cytoplasm"/>
    <property type="evidence" value="ECO:0007669"/>
    <property type="project" value="TreeGrafter"/>
</dbReference>
<reference evidence="4 5" key="1">
    <citation type="submission" date="2016-11" db="EMBL/GenBank/DDBJ databases">
        <title>The macronuclear genome of Stentor coeruleus: a giant cell with tiny introns.</title>
        <authorList>
            <person name="Slabodnick M."/>
            <person name="Ruby J.G."/>
            <person name="Reiff S.B."/>
            <person name="Swart E.C."/>
            <person name="Gosai S."/>
            <person name="Prabakaran S."/>
            <person name="Witkowska E."/>
            <person name="Larue G.E."/>
            <person name="Fisher S."/>
            <person name="Freeman R.M."/>
            <person name="Gunawardena J."/>
            <person name="Chu W."/>
            <person name="Stover N.A."/>
            <person name="Gregory B.D."/>
            <person name="Nowacki M."/>
            <person name="Derisi J."/>
            <person name="Roy S.W."/>
            <person name="Marshall W.F."/>
            <person name="Sood P."/>
        </authorList>
    </citation>
    <scope>NUCLEOTIDE SEQUENCE [LARGE SCALE GENOMIC DNA]</scope>
    <source>
        <strain evidence="4">WM001</strain>
    </source>
</reference>
<accession>A0A1R2CEF9</accession>
<dbReference type="InterPro" id="IPR025875">
    <property type="entry name" value="Leu-rich_rpt_4"/>
</dbReference>
<evidence type="ECO:0000313" key="5">
    <source>
        <dbReference type="Proteomes" id="UP000187209"/>
    </source>
</evidence>
<dbReference type="AlphaFoldDB" id="A0A1R2CEF9"/>
<keyword evidence="2" id="KW-0677">Repeat</keyword>